<dbReference type="InterPro" id="IPR019832">
    <property type="entry name" value="Mn/Fe_SOD_C"/>
</dbReference>
<evidence type="ECO:0000313" key="10">
    <source>
        <dbReference type="Proteomes" id="UP001610335"/>
    </source>
</evidence>
<feature type="domain" description="Manganese/iron superoxide dismutase N-terminal" evidence="7">
    <location>
        <begin position="31"/>
        <end position="110"/>
    </location>
</feature>
<keyword evidence="10" id="KW-1185">Reference proteome</keyword>
<evidence type="ECO:0000256" key="6">
    <source>
        <dbReference type="ARBA" id="ARBA00049204"/>
    </source>
</evidence>
<dbReference type="EC" id="1.15.1.1" evidence="2"/>
<evidence type="ECO:0000256" key="4">
    <source>
        <dbReference type="ARBA" id="ARBA00022862"/>
    </source>
</evidence>
<dbReference type="InterPro" id="IPR036314">
    <property type="entry name" value="SOD_C_sf"/>
</dbReference>
<dbReference type="InterPro" id="IPR036047">
    <property type="entry name" value="F-box-like_dom_sf"/>
</dbReference>
<dbReference type="SUPFAM" id="SSF54719">
    <property type="entry name" value="Fe,Mn superoxide dismutase (SOD), C-terminal domain"/>
    <property type="match status" value="1"/>
</dbReference>
<keyword evidence="5" id="KW-0560">Oxidoreductase</keyword>
<protein>
    <recommendedName>
        <fullName evidence="2">superoxide dismutase</fullName>
        <ecNumber evidence="2">1.15.1.1</ecNumber>
    </recommendedName>
</protein>
<dbReference type="InterPro" id="IPR036324">
    <property type="entry name" value="Mn/Fe_SOD_N_sf"/>
</dbReference>
<dbReference type="CDD" id="cd09917">
    <property type="entry name" value="F-box_SF"/>
    <property type="match status" value="1"/>
</dbReference>
<sequence length="665" mass="74333">MASLIRTSLRTGLRASSSSAAPLTFTRGKATLPDLAYDYGALEPAVSGKIMELHHKNHHQTYVNSYNTAIEQLQEAQASNNIASQIALKPLINFHGGGHLNHTLFWENLAPKNAGGGEPPSGALSKAINESFGSLEAFQGQMNTALAGIQGSGWAWLVQDKQTGSIAVKTYAASTPGNTHIKKHGIRAFFSQALRPKKSRQVLRKKNFSASTTDLSTTTTLTKDDHVPPLPSPAPLQLHNERYRPFHAQQDTQLGESRDHTAVIHAIGLQNFDTDSDADAFKGRDSRPPGEPLIASLPEDLWILITDFLSPADAAHLAFTSRTLYNRLGPFPWRRLSRPECNDDRADFLVSQDKYYPHHLLCFPCGRFHRRIKEGNETLQPATVINPLFNCPNARNNLRPPPRHRITHGRAIPYTFVQLAVRPSQHHSPIYGIPDPLTLSRRWRRDNWSHQSRFIVHKGHLLMRVTSTTFAEPGLPTSSQRLLLYSRDDYWPYFSACAHWRDGDLMSIAKCALNHVPVSRRTEGLQGLEHRAKDLVHSHLHDPNSLATLCGHCRPMRRCPDCPSEYLVEVKLTEQREAGVQSRFRHAIVVTRWCDLGNGTGPRLSREWAACNGDIEGYDSFKILGKRAISGIFEAAFTDETIPGQRVISMNPSGKRKGEEGTDWY</sequence>
<evidence type="ECO:0000259" key="7">
    <source>
        <dbReference type="Pfam" id="PF00081"/>
    </source>
</evidence>
<dbReference type="SUPFAM" id="SSF81383">
    <property type="entry name" value="F-box domain"/>
    <property type="match status" value="1"/>
</dbReference>
<dbReference type="Pfam" id="PF02777">
    <property type="entry name" value="Sod_Fe_C"/>
    <property type="match status" value="1"/>
</dbReference>
<reference evidence="9 10" key="1">
    <citation type="submission" date="2024-07" db="EMBL/GenBank/DDBJ databases">
        <title>Section-level genome sequencing and comparative genomics of Aspergillus sections Usti and Cavernicolus.</title>
        <authorList>
            <consortium name="Lawrence Berkeley National Laboratory"/>
            <person name="Nybo J.L."/>
            <person name="Vesth T.C."/>
            <person name="Theobald S."/>
            <person name="Frisvad J.C."/>
            <person name="Larsen T.O."/>
            <person name="Kjaerboelling I."/>
            <person name="Rothschild-Mancinelli K."/>
            <person name="Lyhne E.K."/>
            <person name="Kogle M.E."/>
            <person name="Barry K."/>
            <person name="Clum A."/>
            <person name="Na H."/>
            <person name="Ledsgaard L."/>
            <person name="Lin J."/>
            <person name="Lipzen A."/>
            <person name="Kuo A."/>
            <person name="Riley R."/>
            <person name="Mondo S."/>
            <person name="LaButti K."/>
            <person name="Haridas S."/>
            <person name="Pangalinan J."/>
            <person name="Salamov A.A."/>
            <person name="Simmons B.A."/>
            <person name="Magnuson J.K."/>
            <person name="Chen J."/>
            <person name="Drula E."/>
            <person name="Henrissat B."/>
            <person name="Wiebenga A."/>
            <person name="Lubbers R.J."/>
            <person name="Gomes A.C."/>
            <person name="Makela M.R."/>
            <person name="Stajich J."/>
            <person name="Grigoriev I.V."/>
            <person name="Mortensen U.H."/>
            <person name="De vries R.P."/>
            <person name="Baker S.E."/>
            <person name="Andersen M.R."/>
        </authorList>
    </citation>
    <scope>NUCLEOTIDE SEQUENCE [LARGE SCALE GENOMIC DNA]</scope>
    <source>
        <strain evidence="9 10">CBS 600.67</strain>
    </source>
</reference>
<dbReference type="Proteomes" id="UP001610335">
    <property type="component" value="Unassembled WGS sequence"/>
</dbReference>
<name>A0ABR4I8B9_9EURO</name>
<dbReference type="Gene3D" id="1.10.287.990">
    <property type="entry name" value="Fe,Mn superoxide dismutase (SOD) domain"/>
    <property type="match status" value="1"/>
</dbReference>
<accession>A0ABR4I8B9</accession>
<dbReference type="PANTHER" id="PTHR11404">
    <property type="entry name" value="SUPEROXIDE DISMUTASE 2"/>
    <property type="match status" value="1"/>
</dbReference>
<gene>
    <name evidence="9" type="ORF">BDW59DRAFT_173193</name>
</gene>
<evidence type="ECO:0000256" key="1">
    <source>
        <dbReference type="ARBA" id="ARBA00008714"/>
    </source>
</evidence>
<dbReference type="EMBL" id="JBFXLS010000048">
    <property type="protein sequence ID" value="KAL2823901.1"/>
    <property type="molecule type" value="Genomic_DNA"/>
</dbReference>
<organism evidence="9 10">
    <name type="scientific">Aspergillus cavernicola</name>
    <dbReference type="NCBI Taxonomy" id="176166"/>
    <lineage>
        <taxon>Eukaryota</taxon>
        <taxon>Fungi</taxon>
        <taxon>Dikarya</taxon>
        <taxon>Ascomycota</taxon>
        <taxon>Pezizomycotina</taxon>
        <taxon>Eurotiomycetes</taxon>
        <taxon>Eurotiomycetidae</taxon>
        <taxon>Eurotiales</taxon>
        <taxon>Aspergillaceae</taxon>
        <taxon>Aspergillus</taxon>
        <taxon>Aspergillus subgen. Nidulantes</taxon>
    </lineage>
</organism>
<evidence type="ECO:0000313" key="9">
    <source>
        <dbReference type="EMBL" id="KAL2823901.1"/>
    </source>
</evidence>
<feature type="domain" description="Manganese/iron superoxide dismutase C-terminal" evidence="8">
    <location>
        <begin position="120"/>
        <end position="174"/>
    </location>
</feature>
<comment type="caution">
    <text evidence="9">The sequence shown here is derived from an EMBL/GenBank/DDBJ whole genome shotgun (WGS) entry which is preliminary data.</text>
</comment>
<dbReference type="PRINTS" id="PR01703">
    <property type="entry name" value="MNSODISMTASE"/>
</dbReference>
<evidence type="ECO:0000259" key="8">
    <source>
        <dbReference type="Pfam" id="PF02777"/>
    </source>
</evidence>
<comment type="similarity">
    <text evidence="1">Belongs to the iron/manganese superoxide dismutase family.</text>
</comment>
<evidence type="ECO:0000256" key="2">
    <source>
        <dbReference type="ARBA" id="ARBA00012682"/>
    </source>
</evidence>
<dbReference type="Pfam" id="PF00081">
    <property type="entry name" value="Sod_Fe_N"/>
    <property type="match status" value="1"/>
</dbReference>
<keyword evidence="4" id="KW-0049">Antioxidant</keyword>
<dbReference type="InterPro" id="IPR001189">
    <property type="entry name" value="Mn/Fe_SOD"/>
</dbReference>
<dbReference type="InterPro" id="IPR050265">
    <property type="entry name" value="Fe/Mn_Superoxide_Dismutase"/>
</dbReference>
<comment type="catalytic activity">
    <reaction evidence="6">
        <text>2 superoxide + 2 H(+) = H2O2 + O2</text>
        <dbReference type="Rhea" id="RHEA:20696"/>
        <dbReference type="ChEBI" id="CHEBI:15378"/>
        <dbReference type="ChEBI" id="CHEBI:15379"/>
        <dbReference type="ChEBI" id="CHEBI:16240"/>
        <dbReference type="ChEBI" id="CHEBI:18421"/>
        <dbReference type="EC" id="1.15.1.1"/>
    </reaction>
</comment>
<keyword evidence="3" id="KW-0479">Metal-binding</keyword>
<evidence type="ECO:0000256" key="3">
    <source>
        <dbReference type="ARBA" id="ARBA00022723"/>
    </source>
</evidence>
<dbReference type="SUPFAM" id="SSF46609">
    <property type="entry name" value="Fe,Mn superoxide dismutase (SOD), N-terminal domain"/>
    <property type="match status" value="1"/>
</dbReference>
<proteinExistence type="inferred from homology"/>
<dbReference type="PANTHER" id="PTHR11404:SF6">
    <property type="entry name" value="SUPEROXIDE DISMUTASE [MN], MITOCHONDRIAL"/>
    <property type="match status" value="1"/>
</dbReference>
<evidence type="ECO:0000256" key="5">
    <source>
        <dbReference type="ARBA" id="ARBA00023002"/>
    </source>
</evidence>
<dbReference type="InterPro" id="IPR019831">
    <property type="entry name" value="Mn/Fe_SOD_N"/>
</dbReference>
<dbReference type="Gene3D" id="3.55.40.20">
    <property type="entry name" value="Iron/manganese superoxide dismutase, C-terminal domain"/>
    <property type="match status" value="1"/>
</dbReference>